<organism evidence="6 7">
    <name type="scientific">Amycolatopsis cihanbeyliensis</name>
    <dbReference type="NCBI Taxonomy" id="1128664"/>
    <lineage>
        <taxon>Bacteria</taxon>
        <taxon>Bacillati</taxon>
        <taxon>Actinomycetota</taxon>
        <taxon>Actinomycetes</taxon>
        <taxon>Pseudonocardiales</taxon>
        <taxon>Pseudonocardiaceae</taxon>
        <taxon>Amycolatopsis</taxon>
    </lineage>
</organism>
<dbReference type="SUPFAM" id="SSF52016">
    <property type="entry name" value="LeuD/IlvD-like"/>
    <property type="match status" value="1"/>
</dbReference>
<keyword evidence="3" id="KW-0411">Iron-sulfur</keyword>
<dbReference type="InterPro" id="IPR036008">
    <property type="entry name" value="Aconitase_4Fe-4S_dom"/>
</dbReference>
<dbReference type="InterPro" id="IPR015931">
    <property type="entry name" value="Acnase/IPM_dHydase_lsu_aba_1/3"/>
</dbReference>
<dbReference type="Gene3D" id="3.30.499.10">
    <property type="entry name" value="Aconitase, domain 3"/>
    <property type="match status" value="2"/>
</dbReference>
<dbReference type="Gene3D" id="3.20.19.10">
    <property type="entry name" value="Aconitase, domain 4"/>
    <property type="match status" value="1"/>
</dbReference>
<feature type="domain" description="Aconitase/3-isopropylmalate dehydratase large subunit alpha/beta/alpha" evidence="4">
    <location>
        <begin position="11"/>
        <end position="284"/>
    </location>
</feature>
<sequence length="649" mass="70112">MANTIAERLIADHLVSGEMTPGSEIALRIDQTLTQDATGTLVMQELEALGLDRARTEVSVQYIDHNLLQTDEKNAEDHTFLRSACRRYGLWYSKPGNGVSHPTHMQRFGVPGKTMVGSDSHTCAAGSLGMLAIGVGGLEVAMAISGGPLYLRMPEIWGVRLTGELPPWVSAKDVVLEMLRRHGVNGGLNRIIEYHGPGLAGLSAMDRHVIANMGAELGATTTVFPADEAVREFLRVEDREQDFVEIPAAADARYDVTDEIDLSGLEPLIAKPSSPGNVVPVREVAGTEVSQVVIGSSANPGLRDYAVATELVRGRQTDDAVSFDVNPSSREIFADLTKMGDTFALISAGARIHQAGCMGCIGMGQAPAVGHNSLRTFPRNFPGRSGTKEDSVWLCSPETAAAAALTGEITDPRELAERLGVGTPTFELPERASVNTDMLEPPLEPEPAAREELVKGPNISSLPDFPPLPERIEAPVLLKLGDNVSTDEISPAGARALPFRSNIPRLAEFTFTQVDETYPRRARELSDGSGHVVVGGDNYGQGSSREHAAIAPRHLGLRVVIAKSFARIHWQNLANFGILALEFADPADHDRVEAGDTLVLDDVREQVKGSELTIRNVTRDEEYRLRHRLSERQVEQVLAGGRIPLLAES</sequence>
<dbReference type="RefSeq" id="WP_141995862.1">
    <property type="nucleotide sequence ID" value="NZ_VFML01000001.1"/>
</dbReference>
<comment type="caution">
    <text evidence="6">The sequence shown here is derived from an EMBL/GenBank/DDBJ whole genome shotgun (WGS) entry which is preliminary data.</text>
</comment>
<dbReference type="PRINTS" id="PR00415">
    <property type="entry name" value="ACONITASE"/>
</dbReference>
<dbReference type="Pfam" id="PF00330">
    <property type="entry name" value="Aconitase"/>
    <property type="match status" value="1"/>
</dbReference>
<dbReference type="GO" id="GO:0006099">
    <property type="term" value="P:tricarboxylic acid cycle"/>
    <property type="evidence" value="ECO:0007669"/>
    <property type="project" value="TreeGrafter"/>
</dbReference>
<dbReference type="GO" id="GO:0051539">
    <property type="term" value="F:4 iron, 4 sulfur cluster binding"/>
    <property type="evidence" value="ECO:0007669"/>
    <property type="project" value="TreeGrafter"/>
</dbReference>
<name>A0A542DD50_AMYCI</name>
<dbReference type="OrthoDB" id="9802769at2"/>
<dbReference type="InterPro" id="IPR015928">
    <property type="entry name" value="Aconitase/3IPM_dehydase_swvl"/>
</dbReference>
<dbReference type="Pfam" id="PF00694">
    <property type="entry name" value="Aconitase_C"/>
    <property type="match status" value="1"/>
</dbReference>
<evidence type="ECO:0000259" key="5">
    <source>
        <dbReference type="Pfam" id="PF00694"/>
    </source>
</evidence>
<evidence type="ECO:0000256" key="1">
    <source>
        <dbReference type="ARBA" id="ARBA00022723"/>
    </source>
</evidence>
<dbReference type="AlphaFoldDB" id="A0A542DD50"/>
<keyword evidence="2" id="KW-0408">Iron</keyword>
<dbReference type="InterPro" id="IPR000573">
    <property type="entry name" value="AconitaseA/IPMdHydase_ssu_swvl"/>
</dbReference>
<evidence type="ECO:0000313" key="6">
    <source>
        <dbReference type="EMBL" id="TQJ01000.1"/>
    </source>
</evidence>
<keyword evidence="1" id="KW-0479">Metal-binding</keyword>
<dbReference type="PANTHER" id="PTHR43160:SF3">
    <property type="entry name" value="ACONITATE HYDRATASE, MITOCHONDRIAL"/>
    <property type="match status" value="1"/>
</dbReference>
<dbReference type="NCBIfam" id="NF005558">
    <property type="entry name" value="PRK07229.1"/>
    <property type="match status" value="1"/>
</dbReference>
<dbReference type="PANTHER" id="PTHR43160">
    <property type="entry name" value="ACONITATE HYDRATASE B"/>
    <property type="match status" value="1"/>
</dbReference>
<dbReference type="NCBIfam" id="TIGR01342">
    <property type="entry name" value="acon_putative"/>
    <property type="match status" value="1"/>
</dbReference>
<keyword evidence="7" id="KW-1185">Reference proteome</keyword>
<protein>
    <submittedName>
        <fullName evidence="6">Aconitase</fullName>
    </submittedName>
</protein>
<evidence type="ECO:0000256" key="3">
    <source>
        <dbReference type="ARBA" id="ARBA00023014"/>
    </source>
</evidence>
<dbReference type="InterPro" id="IPR001030">
    <property type="entry name" value="Acoase/IPM_deHydtase_lsu_aba"/>
</dbReference>
<gene>
    <name evidence="6" type="ORF">FB471_0662</name>
</gene>
<dbReference type="GO" id="GO:0003994">
    <property type="term" value="F:aconitate hydratase activity"/>
    <property type="evidence" value="ECO:0007669"/>
    <property type="project" value="TreeGrafter"/>
</dbReference>
<dbReference type="GO" id="GO:0005829">
    <property type="term" value="C:cytosol"/>
    <property type="evidence" value="ECO:0007669"/>
    <property type="project" value="TreeGrafter"/>
</dbReference>
<dbReference type="SUPFAM" id="SSF53732">
    <property type="entry name" value="Aconitase iron-sulfur domain"/>
    <property type="match status" value="1"/>
</dbReference>
<dbReference type="EMBL" id="VFML01000001">
    <property type="protein sequence ID" value="TQJ01000.1"/>
    <property type="molecule type" value="Genomic_DNA"/>
</dbReference>
<feature type="domain" description="Aconitase A/isopropylmalate dehydratase small subunit swivel" evidence="5">
    <location>
        <begin position="527"/>
        <end position="585"/>
    </location>
</feature>
<proteinExistence type="predicted"/>
<dbReference type="InterPro" id="IPR050926">
    <property type="entry name" value="Aconitase/IPM_isomerase"/>
</dbReference>
<reference evidence="6 7" key="1">
    <citation type="submission" date="2019-06" db="EMBL/GenBank/DDBJ databases">
        <title>Sequencing the genomes of 1000 actinobacteria strains.</title>
        <authorList>
            <person name="Klenk H.-P."/>
        </authorList>
    </citation>
    <scope>NUCLEOTIDE SEQUENCE [LARGE SCALE GENOMIC DNA]</scope>
    <source>
        <strain evidence="6 7">DSM 45679</strain>
    </source>
</reference>
<dbReference type="Proteomes" id="UP000320876">
    <property type="component" value="Unassembled WGS sequence"/>
</dbReference>
<accession>A0A542DD50</accession>
<evidence type="ECO:0000259" key="4">
    <source>
        <dbReference type="Pfam" id="PF00330"/>
    </source>
</evidence>
<dbReference type="InterPro" id="IPR006250">
    <property type="entry name" value="Aconitase_put"/>
</dbReference>
<dbReference type="GO" id="GO:0046872">
    <property type="term" value="F:metal ion binding"/>
    <property type="evidence" value="ECO:0007669"/>
    <property type="project" value="UniProtKB-KW"/>
</dbReference>
<evidence type="ECO:0000313" key="7">
    <source>
        <dbReference type="Proteomes" id="UP000320876"/>
    </source>
</evidence>
<evidence type="ECO:0000256" key="2">
    <source>
        <dbReference type="ARBA" id="ARBA00023004"/>
    </source>
</evidence>